<comment type="caution">
    <text evidence="1">The sequence shown here is derived from an EMBL/GenBank/DDBJ whole genome shotgun (WGS) entry which is preliminary data.</text>
</comment>
<dbReference type="AlphaFoldDB" id="A0A158KWI5"/>
<keyword evidence="2" id="KW-1185">Reference proteome</keyword>
<dbReference type="GO" id="GO:0016833">
    <property type="term" value="F:oxo-acid-lyase activity"/>
    <property type="evidence" value="ECO:0007669"/>
    <property type="project" value="UniProtKB-ARBA"/>
</dbReference>
<evidence type="ECO:0000313" key="1">
    <source>
        <dbReference type="EMBL" id="SAL85512.1"/>
    </source>
</evidence>
<sequence length="303" mass="32316">MNLPPSIRSLLGRTELIVAPGVYDGLTAKLAEQAGFAAVYMTGAGTAAARGFPDFGLLTMSEMADNAGVIARSVDVPVIADADTGFGNELNVTRTIREYAIRSVSAVHIEDQVNPKRCGHLDGKEVVSRDDFIANIRAASAAREGRDFTLIARTDARAVLGLDEALWRANAALEAGADVAFVEALQDLDEVAAVPRKVAGPCLLNLVRGGKTPDIGLKDVEEMGYRIAILPSLLLSAVYAACDQALATLRDTQKPPSSLGVPSVRARFQRMGADDWDALRVRFREPVPEPKGLPRRRVDGGAL</sequence>
<dbReference type="Gene3D" id="3.20.20.60">
    <property type="entry name" value="Phosphoenolpyruvate-binding domains"/>
    <property type="match status" value="1"/>
</dbReference>
<dbReference type="PANTHER" id="PTHR42905:SF2">
    <property type="entry name" value="PHOSPHOENOLPYRUVATE CARBOXYLASE FAMILY PROTEIN"/>
    <property type="match status" value="1"/>
</dbReference>
<dbReference type="Pfam" id="PF13714">
    <property type="entry name" value="PEP_mutase"/>
    <property type="match status" value="1"/>
</dbReference>
<dbReference type="InterPro" id="IPR040442">
    <property type="entry name" value="Pyrv_kinase-like_dom_sf"/>
</dbReference>
<dbReference type="InterPro" id="IPR039556">
    <property type="entry name" value="ICL/PEPM"/>
</dbReference>
<protein>
    <submittedName>
        <fullName evidence="1">Carboxyvinyl-carboxyphosphonate phosphorylmutase</fullName>
    </submittedName>
</protein>
<dbReference type="InterPro" id="IPR015813">
    <property type="entry name" value="Pyrv/PenolPyrv_kinase-like_dom"/>
</dbReference>
<dbReference type="Proteomes" id="UP000054770">
    <property type="component" value="Unassembled WGS sequence"/>
</dbReference>
<name>A0A158KWI5_9BURK</name>
<dbReference type="CDD" id="cd00377">
    <property type="entry name" value="ICL_PEPM"/>
    <property type="match status" value="1"/>
</dbReference>
<gene>
    <name evidence="1" type="ORF">AWB68_07705</name>
</gene>
<dbReference type="PROSITE" id="PS00161">
    <property type="entry name" value="ISOCITRATE_LYASE"/>
    <property type="match status" value="1"/>
</dbReference>
<evidence type="ECO:0000313" key="2">
    <source>
        <dbReference type="Proteomes" id="UP000054770"/>
    </source>
</evidence>
<dbReference type="EMBL" id="FCON02000191">
    <property type="protein sequence ID" value="SAL85512.1"/>
    <property type="molecule type" value="Genomic_DNA"/>
</dbReference>
<reference evidence="1" key="1">
    <citation type="submission" date="2016-01" db="EMBL/GenBank/DDBJ databases">
        <authorList>
            <person name="Peeters C."/>
        </authorList>
    </citation>
    <scope>NUCLEOTIDE SEQUENCE [LARGE SCALE GENOMIC DNA]</scope>
    <source>
        <strain evidence="1">LMG 22940</strain>
    </source>
</reference>
<proteinExistence type="predicted"/>
<dbReference type="RefSeq" id="WP_235028741.1">
    <property type="nucleotide sequence ID" value="NZ_FCON02000191.1"/>
</dbReference>
<organism evidence="1 2">
    <name type="scientific">Caballeronia choica</name>
    <dbReference type="NCBI Taxonomy" id="326476"/>
    <lineage>
        <taxon>Bacteria</taxon>
        <taxon>Pseudomonadati</taxon>
        <taxon>Pseudomonadota</taxon>
        <taxon>Betaproteobacteria</taxon>
        <taxon>Burkholderiales</taxon>
        <taxon>Burkholderiaceae</taxon>
        <taxon>Caballeronia</taxon>
    </lineage>
</organism>
<dbReference type="PANTHER" id="PTHR42905">
    <property type="entry name" value="PHOSPHOENOLPYRUVATE CARBOXYLASE"/>
    <property type="match status" value="1"/>
</dbReference>
<dbReference type="InterPro" id="IPR018523">
    <property type="entry name" value="Isocitrate_lyase_ph_CS"/>
</dbReference>
<accession>A0A158KWI5</accession>
<dbReference type="SUPFAM" id="SSF51621">
    <property type="entry name" value="Phosphoenolpyruvate/pyruvate domain"/>
    <property type="match status" value="1"/>
</dbReference>